<organism evidence="1 2">
    <name type="scientific">Caligus rogercresseyi</name>
    <name type="common">Sea louse</name>
    <dbReference type="NCBI Taxonomy" id="217165"/>
    <lineage>
        <taxon>Eukaryota</taxon>
        <taxon>Metazoa</taxon>
        <taxon>Ecdysozoa</taxon>
        <taxon>Arthropoda</taxon>
        <taxon>Crustacea</taxon>
        <taxon>Multicrustacea</taxon>
        <taxon>Hexanauplia</taxon>
        <taxon>Copepoda</taxon>
        <taxon>Siphonostomatoida</taxon>
        <taxon>Caligidae</taxon>
        <taxon>Caligus</taxon>
    </lineage>
</organism>
<keyword evidence="2" id="KW-1185">Reference proteome</keyword>
<dbReference type="AlphaFoldDB" id="A0A7T8QTY0"/>
<dbReference type="OrthoDB" id="7615241at2759"/>
<dbReference type="EMBL" id="CP045894">
    <property type="protein sequence ID" value="QQP54934.1"/>
    <property type="molecule type" value="Genomic_DNA"/>
</dbReference>
<proteinExistence type="predicted"/>
<reference evidence="2" key="1">
    <citation type="submission" date="2021-01" db="EMBL/GenBank/DDBJ databases">
        <title>Caligus Genome Assembly.</title>
        <authorList>
            <person name="Gallardo-Escarate C."/>
        </authorList>
    </citation>
    <scope>NUCLEOTIDE SEQUENCE [LARGE SCALE GENOMIC DNA]</scope>
</reference>
<sequence>MKRIKDMPLSARTVHDRAIMMTNQVEETQVRDINTAVYFSLALDESTDEALCAQMCGEQLGEVMSLVIRVVNFIVARALHDRQFKALLDEVGNAYPGLLLHSNVRWLSRGKVLSRFAACLNEIRTFLDMKGVEHPELKNTEWLLKFYYLVDMTAHLNQLNVKMQGIGNTVATLQQAVFAFENKLELFITDIETGRLLHFEKLRELKMPAQQVTPLNMLILSS</sequence>
<dbReference type="Proteomes" id="UP000595437">
    <property type="component" value="Chromosome 5"/>
</dbReference>
<evidence type="ECO:0000313" key="2">
    <source>
        <dbReference type="Proteomes" id="UP000595437"/>
    </source>
</evidence>
<gene>
    <name evidence="1" type="ORF">FKW44_007929</name>
</gene>
<evidence type="ECO:0000313" key="1">
    <source>
        <dbReference type="EMBL" id="QQP54934.1"/>
    </source>
</evidence>
<dbReference type="PANTHER" id="PTHR45913">
    <property type="entry name" value="EPM2A-INTERACTING PROTEIN 1"/>
    <property type="match status" value="1"/>
</dbReference>
<protein>
    <submittedName>
        <fullName evidence="1">General transcription factor II-I repeat domain-containing protein 2-like</fullName>
    </submittedName>
</protein>
<dbReference type="PANTHER" id="PTHR45913:SF10">
    <property type="entry name" value="DUF4371 DOMAIN-CONTAINING PROTEIN"/>
    <property type="match status" value="1"/>
</dbReference>
<name>A0A7T8QTY0_CALRO</name>
<accession>A0A7T8QTY0</accession>